<dbReference type="Proteomes" id="UP001589535">
    <property type="component" value="Unassembled WGS sequence"/>
</dbReference>
<dbReference type="InterPro" id="IPR029058">
    <property type="entry name" value="AB_hydrolase_fold"/>
</dbReference>
<name>A0ABV5U819_9PSEU</name>
<evidence type="ECO:0000256" key="1">
    <source>
        <dbReference type="SAM" id="MobiDB-lite"/>
    </source>
</evidence>
<feature type="region of interest" description="Disordered" evidence="1">
    <location>
        <begin position="1"/>
        <end position="21"/>
    </location>
</feature>
<keyword evidence="3" id="KW-1185">Reference proteome</keyword>
<dbReference type="RefSeq" id="WP_378195836.1">
    <property type="nucleotide sequence ID" value="NZ_JBHMBK010000014.1"/>
</dbReference>
<gene>
    <name evidence="2" type="ORF">ACFFTO_20245</name>
</gene>
<dbReference type="Gene3D" id="3.40.50.1820">
    <property type="entry name" value="alpha/beta hydrolase"/>
    <property type="match status" value="1"/>
</dbReference>
<comment type="caution">
    <text evidence="2">The sequence shown here is derived from an EMBL/GenBank/DDBJ whole genome shotgun (WGS) entry which is preliminary data.</text>
</comment>
<organism evidence="2 3">
    <name type="scientific">Amycolatopsis plumensis</name>
    <dbReference type="NCBI Taxonomy" id="236508"/>
    <lineage>
        <taxon>Bacteria</taxon>
        <taxon>Bacillati</taxon>
        <taxon>Actinomycetota</taxon>
        <taxon>Actinomycetes</taxon>
        <taxon>Pseudonocardiales</taxon>
        <taxon>Pseudonocardiaceae</taxon>
        <taxon>Amycolatopsis</taxon>
    </lineage>
</organism>
<sequence length="125" mass="13552">MKQSGPPRRGTQANRKKIRHGPCGTLAALPGPVDVLVMCLTRDWLPEPLKEAELVRGATLPGGLYELEPLRSVYIGDAIGLTAAESARTSPIRNVHKDLSRSVITSICRSDWATRDIRSARPPSG</sequence>
<evidence type="ECO:0000313" key="2">
    <source>
        <dbReference type="EMBL" id="MFB9686530.1"/>
    </source>
</evidence>
<reference evidence="2 3" key="1">
    <citation type="submission" date="2024-09" db="EMBL/GenBank/DDBJ databases">
        <authorList>
            <person name="Sun Q."/>
            <person name="Mori K."/>
        </authorList>
    </citation>
    <scope>NUCLEOTIDE SEQUENCE [LARGE SCALE GENOMIC DNA]</scope>
    <source>
        <strain evidence="2 3">JCM 13852</strain>
    </source>
</reference>
<evidence type="ECO:0000313" key="3">
    <source>
        <dbReference type="Proteomes" id="UP001589535"/>
    </source>
</evidence>
<accession>A0ABV5U819</accession>
<proteinExistence type="predicted"/>
<dbReference type="EMBL" id="JBHMBK010000014">
    <property type="protein sequence ID" value="MFB9686530.1"/>
    <property type="molecule type" value="Genomic_DNA"/>
</dbReference>
<protein>
    <submittedName>
        <fullName evidence="2">Uncharacterized protein</fullName>
    </submittedName>
</protein>